<organism evidence="1 2">
    <name type="scientific">Caerostris darwini</name>
    <dbReference type="NCBI Taxonomy" id="1538125"/>
    <lineage>
        <taxon>Eukaryota</taxon>
        <taxon>Metazoa</taxon>
        <taxon>Ecdysozoa</taxon>
        <taxon>Arthropoda</taxon>
        <taxon>Chelicerata</taxon>
        <taxon>Arachnida</taxon>
        <taxon>Araneae</taxon>
        <taxon>Araneomorphae</taxon>
        <taxon>Entelegynae</taxon>
        <taxon>Araneoidea</taxon>
        <taxon>Araneidae</taxon>
        <taxon>Caerostris</taxon>
    </lineage>
</organism>
<sequence length="117" mass="13255">MFIVIHGATIVCRNYSHVPYMHPHSTPTKQFLKGTLSSKLLGRSSACCIRSSDLGPFPLSFPAVKVLLDRCNFSYLLALSLGPRWSEEGSYRGLESPRFMTRRHQLCLEFFLGLVVY</sequence>
<dbReference type="EMBL" id="BPLQ01007314">
    <property type="protein sequence ID" value="GIY29420.1"/>
    <property type="molecule type" value="Genomic_DNA"/>
</dbReference>
<proteinExistence type="predicted"/>
<dbReference type="AlphaFoldDB" id="A0AAV4SAI7"/>
<dbReference type="Proteomes" id="UP001054837">
    <property type="component" value="Unassembled WGS sequence"/>
</dbReference>
<name>A0AAV4SAI7_9ARAC</name>
<protein>
    <submittedName>
        <fullName evidence="1">Uncharacterized protein</fullName>
    </submittedName>
</protein>
<accession>A0AAV4SAI7</accession>
<keyword evidence="2" id="KW-1185">Reference proteome</keyword>
<evidence type="ECO:0000313" key="1">
    <source>
        <dbReference type="EMBL" id="GIY29420.1"/>
    </source>
</evidence>
<comment type="caution">
    <text evidence="1">The sequence shown here is derived from an EMBL/GenBank/DDBJ whole genome shotgun (WGS) entry which is preliminary data.</text>
</comment>
<evidence type="ECO:0000313" key="2">
    <source>
        <dbReference type="Proteomes" id="UP001054837"/>
    </source>
</evidence>
<gene>
    <name evidence="1" type="ORF">CDAR_533711</name>
</gene>
<reference evidence="1 2" key="1">
    <citation type="submission" date="2021-06" db="EMBL/GenBank/DDBJ databases">
        <title>Caerostris darwini draft genome.</title>
        <authorList>
            <person name="Kono N."/>
            <person name="Arakawa K."/>
        </authorList>
    </citation>
    <scope>NUCLEOTIDE SEQUENCE [LARGE SCALE GENOMIC DNA]</scope>
</reference>